<dbReference type="Pfam" id="PF13637">
    <property type="entry name" value="Ank_4"/>
    <property type="match status" value="1"/>
</dbReference>
<evidence type="ECO:0000313" key="6">
    <source>
        <dbReference type="EMBL" id="RAH77300.1"/>
    </source>
</evidence>
<dbReference type="PROSITE" id="PS50297">
    <property type="entry name" value="ANK_REP_REGION"/>
    <property type="match status" value="1"/>
</dbReference>
<dbReference type="PROSITE" id="PS50088">
    <property type="entry name" value="ANK_REPEAT"/>
    <property type="match status" value="1"/>
</dbReference>
<feature type="domain" description="Nephrocystin 3-like N-terminal" evidence="5">
    <location>
        <begin position="279"/>
        <end position="440"/>
    </location>
</feature>
<evidence type="ECO:0000313" key="7">
    <source>
        <dbReference type="Proteomes" id="UP000249497"/>
    </source>
</evidence>
<name>A0A8T8WNU5_ASPJA</name>
<dbReference type="Gene3D" id="1.25.40.20">
    <property type="entry name" value="Ankyrin repeat-containing domain"/>
    <property type="match status" value="1"/>
</dbReference>
<dbReference type="InterPro" id="IPR036770">
    <property type="entry name" value="Ankyrin_rpt-contain_sf"/>
</dbReference>
<dbReference type="InterPro" id="IPR056125">
    <property type="entry name" value="DUF7708"/>
</dbReference>
<dbReference type="Pfam" id="PF22939">
    <property type="entry name" value="WHD_GPIID"/>
    <property type="match status" value="1"/>
</dbReference>
<sequence length="992" mass="112175">ESLTKALTSFKQVLTTEQLKQFENSTTVPDAGSVLFFVAQLDALNASKTRRSIAPRLCTFLTATQQFAGAVETFVSSHPETAALIWGGIKTAITVASNVASYFDKVTNMIKDIGLTCPTIQEFGQLYHGHVGLQRSLCDYYAVIIELCSKVIEVSRRPSAIHIFISIRNPFESEFKPWLEQLASSKDQVMLQISLASEMAAHEAKMLLEYESKENSSHRAFTLKFFKYSAHHQEEARQWQINQTKREKAALKIKTQQNLSPVDHIPPWKRVLKQRVQSTAEWLLHDDAFLKWKASPESSILWCSGTMGMGKTLLMSNVVSFLHSARRENDSVAHFFCQADNQPSLSARNIVGSICRQLLDSLIEGSSHEDLLSIEHDCEGLDTNETVQFLLSKMAKERAYYIVLDGVDECDTAQIREMARALEMLSQGKAGMLKIICAGRPGLEMDLFKWGRPQYRVLIDQGKLNLDMDRYIAATLYDCLEEGELVLQDEEIITTIVKTLRQGSQGMFLWAGLCIRDLCEKNCDEDILEALKCLPRGLAELFDSKLHRIQHGKDSHHAMDLLQYCGVVKRPLTIEEYREALSISLGDKSLNTKRLPNDMNRIVRGCFGLTFIDDEEHTIHYTHHSVKEHLFHTKNKDPANLDAKEVNEHFGFLCMTYLNFTNLSRQLVKAEKELMIDPLFLGALSLSSKNRWISGVQSSWKRRSPRINIRTALDSLGDPKYHRSSSTDAMQNAAFLSYVRDYWFFHMNDIKPYDHSMWTLFCKCIEDRSLPFSRPWDLALPELQWLQWAVKHNHYALFRYLIGMRNLTMSIKEFSSFPDILVETSHPWLEILIDVPQGETALCIAISTHSNASGIDEIATVADEITNLKSLSKLGRYLADLAESGQWSVVKLLVKSGVNVNICGEDSSKTALHWAAQKNKKDIVVLLIEHGSDPNTLDLFGQTALHYAAERGLDGITATLLKVADASIVDTKKRTALRCARDNGHAPTVKML</sequence>
<proteinExistence type="predicted"/>
<dbReference type="GeneID" id="37171009"/>
<dbReference type="Gene3D" id="3.40.50.300">
    <property type="entry name" value="P-loop containing nucleotide triphosphate hydrolases"/>
    <property type="match status" value="1"/>
</dbReference>
<dbReference type="InterPro" id="IPR056884">
    <property type="entry name" value="NPHP3-like_N"/>
</dbReference>
<evidence type="ECO:0000259" key="3">
    <source>
        <dbReference type="Pfam" id="PF22939"/>
    </source>
</evidence>
<organism evidence="6 7">
    <name type="scientific">Aspergillus japonicus CBS 114.51</name>
    <dbReference type="NCBI Taxonomy" id="1448312"/>
    <lineage>
        <taxon>Eukaryota</taxon>
        <taxon>Fungi</taxon>
        <taxon>Dikarya</taxon>
        <taxon>Ascomycota</taxon>
        <taxon>Pezizomycotina</taxon>
        <taxon>Eurotiomycetes</taxon>
        <taxon>Eurotiomycetidae</taxon>
        <taxon>Eurotiales</taxon>
        <taxon>Aspergillaceae</taxon>
        <taxon>Aspergillus</taxon>
        <taxon>Aspergillus subgen. Circumdati</taxon>
    </lineage>
</organism>
<dbReference type="AlphaFoldDB" id="A0A8T8WNU5"/>
<feature type="domain" description="GPI inositol-deacylase winged helix" evidence="3">
    <location>
        <begin position="555"/>
        <end position="632"/>
    </location>
</feature>
<dbReference type="PANTHER" id="PTHR10039:SF10">
    <property type="entry name" value="NACHT DOMAIN-CONTAINING PROTEIN"/>
    <property type="match status" value="1"/>
</dbReference>
<dbReference type="Proteomes" id="UP000249497">
    <property type="component" value="Unassembled WGS sequence"/>
</dbReference>
<dbReference type="Pfam" id="PF24883">
    <property type="entry name" value="NPHP3_N"/>
    <property type="match status" value="1"/>
</dbReference>
<dbReference type="InterPro" id="IPR027417">
    <property type="entry name" value="P-loop_NTPase"/>
</dbReference>
<dbReference type="SUPFAM" id="SSF52540">
    <property type="entry name" value="P-loop containing nucleoside triphosphate hydrolases"/>
    <property type="match status" value="1"/>
</dbReference>
<dbReference type="SUPFAM" id="SSF48403">
    <property type="entry name" value="Ankyrin repeat"/>
    <property type="match status" value="1"/>
</dbReference>
<feature type="non-terminal residue" evidence="6">
    <location>
        <position position="1"/>
    </location>
</feature>
<feature type="non-terminal residue" evidence="6">
    <location>
        <position position="992"/>
    </location>
</feature>
<dbReference type="EMBL" id="KZ824845">
    <property type="protein sequence ID" value="RAH77300.1"/>
    <property type="molecule type" value="Genomic_DNA"/>
</dbReference>
<keyword evidence="7" id="KW-1185">Reference proteome</keyword>
<dbReference type="RefSeq" id="XP_025523194.1">
    <property type="nucleotide sequence ID" value="XM_025667317.1"/>
</dbReference>
<dbReference type="SMART" id="SM00248">
    <property type="entry name" value="ANK"/>
    <property type="match status" value="3"/>
</dbReference>
<evidence type="ECO:0000256" key="1">
    <source>
        <dbReference type="ARBA" id="ARBA00022737"/>
    </source>
</evidence>
<gene>
    <name evidence="6" type="ORF">BO86DRAFT_279662</name>
</gene>
<reference evidence="6 7" key="1">
    <citation type="submission" date="2018-02" db="EMBL/GenBank/DDBJ databases">
        <title>The genomes of Aspergillus section Nigri reveals drivers in fungal speciation.</title>
        <authorList>
            <consortium name="DOE Joint Genome Institute"/>
            <person name="Vesth T.C."/>
            <person name="Nybo J."/>
            <person name="Theobald S."/>
            <person name="Brandl J."/>
            <person name="Frisvad J.C."/>
            <person name="Nielsen K.F."/>
            <person name="Lyhne E.K."/>
            <person name="Kogle M.E."/>
            <person name="Kuo A."/>
            <person name="Riley R."/>
            <person name="Clum A."/>
            <person name="Nolan M."/>
            <person name="Lipzen A."/>
            <person name="Salamov A."/>
            <person name="Henrissat B."/>
            <person name="Wiebenga A."/>
            <person name="De vries R.P."/>
            <person name="Grigoriev I.V."/>
            <person name="Mortensen U.H."/>
            <person name="Andersen M.R."/>
            <person name="Baker S.E."/>
        </authorList>
    </citation>
    <scope>NUCLEOTIDE SEQUENCE [LARGE SCALE GENOMIC DNA]</scope>
    <source>
        <strain evidence="6 7">CBS 114.51</strain>
    </source>
</reference>
<protein>
    <recommendedName>
        <fullName evidence="8">NACHT domain-containing protein</fullName>
    </recommendedName>
</protein>
<dbReference type="Pfam" id="PF24809">
    <property type="entry name" value="DUF7708"/>
    <property type="match status" value="1"/>
</dbReference>
<evidence type="ECO:0000256" key="2">
    <source>
        <dbReference type="PROSITE-ProRule" id="PRU00023"/>
    </source>
</evidence>
<dbReference type="OrthoDB" id="7464126at2759"/>
<accession>A0A8T8WNU5</accession>
<evidence type="ECO:0008006" key="8">
    <source>
        <dbReference type="Google" id="ProtNLM"/>
    </source>
</evidence>
<feature type="domain" description="DUF7708" evidence="4">
    <location>
        <begin position="59"/>
        <end position="197"/>
    </location>
</feature>
<dbReference type="InterPro" id="IPR002110">
    <property type="entry name" value="Ankyrin_rpt"/>
</dbReference>
<dbReference type="InterPro" id="IPR054471">
    <property type="entry name" value="GPIID_WHD"/>
</dbReference>
<dbReference type="PANTHER" id="PTHR10039">
    <property type="entry name" value="AMELOGENIN"/>
    <property type="match status" value="1"/>
</dbReference>
<feature type="repeat" description="ANK" evidence="2">
    <location>
        <begin position="907"/>
        <end position="939"/>
    </location>
</feature>
<keyword evidence="1" id="KW-0677">Repeat</keyword>
<keyword evidence="2" id="KW-0040">ANK repeat</keyword>
<evidence type="ECO:0000259" key="5">
    <source>
        <dbReference type="Pfam" id="PF24883"/>
    </source>
</evidence>
<evidence type="ECO:0000259" key="4">
    <source>
        <dbReference type="Pfam" id="PF24809"/>
    </source>
</evidence>